<evidence type="ECO:0000259" key="1">
    <source>
        <dbReference type="PROSITE" id="PS51819"/>
    </source>
</evidence>
<dbReference type="GO" id="GO:0051213">
    <property type="term" value="F:dioxygenase activity"/>
    <property type="evidence" value="ECO:0007669"/>
    <property type="project" value="UniProtKB-KW"/>
</dbReference>
<dbReference type="EMBL" id="AZCK01000003">
    <property type="protein sequence ID" value="KRK24281.1"/>
    <property type="molecule type" value="Genomic_DNA"/>
</dbReference>
<dbReference type="InterPro" id="IPR037523">
    <property type="entry name" value="VOC_core"/>
</dbReference>
<dbReference type="InterPro" id="IPR004360">
    <property type="entry name" value="Glyas_Fos-R_dOase_dom"/>
</dbReference>
<gene>
    <name evidence="2" type="ORF">FD43_GL001092</name>
</gene>
<keyword evidence="2" id="KW-0223">Dioxygenase</keyword>
<comment type="caution">
    <text evidence="2">The sequence shown here is derived from an EMBL/GenBank/DDBJ whole genome shotgun (WGS) entry which is preliminary data.</text>
</comment>
<dbReference type="InterPro" id="IPR050383">
    <property type="entry name" value="GlyoxalaseI/FosfomycinResist"/>
</dbReference>
<proteinExistence type="predicted"/>
<dbReference type="Proteomes" id="UP000051794">
    <property type="component" value="Unassembled WGS sequence"/>
</dbReference>
<dbReference type="GeneID" id="66348317"/>
<dbReference type="RefSeq" id="WP_054449604.1">
    <property type="nucleotide sequence ID" value="NZ_AZCK01000003.1"/>
</dbReference>
<feature type="domain" description="VOC" evidence="1">
    <location>
        <begin position="5"/>
        <end position="128"/>
    </location>
</feature>
<dbReference type="SUPFAM" id="SSF54593">
    <property type="entry name" value="Glyoxalase/Bleomycin resistance protein/Dihydroxybiphenyl dioxygenase"/>
    <property type="match status" value="1"/>
</dbReference>
<dbReference type="AlphaFoldDB" id="A0A0R1FR66"/>
<reference evidence="2 3" key="1">
    <citation type="journal article" date="2015" name="Genome Announc.">
        <title>Expanding the biotechnology potential of lactobacilli through comparative genomics of 213 strains and associated genera.</title>
        <authorList>
            <person name="Sun Z."/>
            <person name="Harris H.M."/>
            <person name="McCann A."/>
            <person name="Guo C."/>
            <person name="Argimon S."/>
            <person name="Zhang W."/>
            <person name="Yang X."/>
            <person name="Jeffery I.B."/>
            <person name="Cooney J.C."/>
            <person name="Kagawa T.F."/>
            <person name="Liu W."/>
            <person name="Song Y."/>
            <person name="Salvetti E."/>
            <person name="Wrobel A."/>
            <person name="Rasinkangas P."/>
            <person name="Parkhill J."/>
            <person name="Rea M.C."/>
            <person name="O'Sullivan O."/>
            <person name="Ritari J."/>
            <person name="Douillard F.P."/>
            <person name="Paul Ross R."/>
            <person name="Yang R."/>
            <person name="Briner A.E."/>
            <person name="Felis G.E."/>
            <person name="de Vos W.M."/>
            <person name="Barrangou R."/>
            <person name="Klaenhammer T.R."/>
            <person name="Caufield P.W."/>
            <person name="Cui Y."/>
            <person name="Zhang H."/>
            <person name="O'Toole P.W."/>
        </authorList>
    </citation>
    <scope>NUCLEOTIDE SEQUENCE [LARGE SCALE GENOMIC DNA]</scope>
    <source>
        <strain evidence="2 3">DSM 12361</strain>
    </source>
</reference>
<dbReference type="PROSITE" id="PS51819">
    <property type="entry name" value="VOC"/>
    <property type="match status" value="1"/>
</dbReference>
<dbReference type="PANTHER" id="PTHR21366">
    <property type="entry name" value="GLYOXALASE FAMILY PROTEIN"/>
    <property type="match status" value="1"/>
</dbReference>
<name>A0A0R1FR66_9LACO</name>
<dbReference type="CDD" id="cd07253">
    <property type="entry name" value="GLOD5"/>
    <property type="match status" value="1"/>
</dbReference>
<dbReference type="Pfam" id="PF00903">
    <property type="entry name" value="Glyoxalase"/>
    <property type="match status" value="1"/>
</dbReference>
<organism evidence="2 3">
    <name type="scientific">Apilactobacillus kunkeei DSM 12361 = ATCC 700308</name>
    <dbReference type="NCBI Taxonomy" id="1423768"/>
    <lineage>
        <taxon>Bacteria</taxon>
        <taxon>Bacillati</taxon>
        <taxon>Bacillota</taxon>
        <taxon>Bacilli</taxon>
        <taxon>Lactobacillales</taxon>
        <taxon>Lactobacillaceae</taxon>
        <taxon>Apilactobacillus</taxon>
    </lineage>
</organism>
<evidence type="ECO:0000313" key="3">
    <source>
        <dbReference type="Proteomes" id="UP000051794"/>
    </source>
</evidence>
<sequence length="128" mass="14289">MKISNFDHFVLTVNNIQDSLDFYNGILGMEKITFNKGDIKRYAVKFGHSKINFHEVGNEFEPKAKVPTPGSADFCLVTSTPINDVVKEIKSKGCDIIQGPVEKSGAYGKIISVYLRDPDDNLVEISNY</sequence>
<keyword evidence="2" id="KW-0560">Oxidoreductase</keyword>
<dbReference type="Gene3D" id="3.10.180.10">
    <property type="entry name" value="2,3-Dihydroxybiphenyl 1,2-Dioxygenase, domain 1"/>
    <property type="match status" value="1"/>
</dbReference>
<dbReference type="PATRIC" id="fig|1423768.3.peg.171"/>
<dbReference type="InterPro" id="IPR029068">
    <property type="entry name" value="Glyas_Bleomycin-R_OHBP_Dase"/>
</dbReference>
<protein>
    <submittedName>
        <fullName evidence="2">Dioxygenase</fullName>
    </submittedName>
</protein>
<dbReference type="PANTHER" id="PTHR21366:SF14">
    <property type="entry name" value="GLYOXALASE DOMAIN-CONTAINING PROTEIN 5"/>
    <property type="match status" value="1"/>
</dbReference>
<accession>A0A0R1FR66</accession>
<evidence type="ECO:0000313" key="2">
    <source>
        <dbReference type="EMBL" id="KRK24281.1"/>
    </source>
</evidence>